<evidence type="ECO:0000256" key="9">
    <source>
        <dbReference type="ARBA" id="ARBA00038276"/>
    </source>
</evidence>
<evidence type="ECO:0000256" key="7">
    <source>
        <dbReference type="ARBA" id="ARBA00022840"/>
    </source>
</evidence>
<gene>
    <name evidence="11" type="ORF">AsFPU1_1951</name>
</gene>
<feature type="domain" description="Polymerase nucleotidyl transferase" evidence="10">
    <location>
        <begin position="12"/>
        <end position="98"/>
    </location>
</feature>
<name>A0A401IH74_APHSA</name>
<dbReference type="GO" id="GO:0005524">
    <property type="term" value="F:ATP binding"/>
    <property type="evidence" value="ECO:0007669"/>
    <property type="project" value="UniProtKB-KW"/>
</dbReference>
<evidence type="ECO:0000256" key="1">
    <source>
        <dbReference type="ARBA" id="ARBA00001946"/>
    </source>
</evidence>
<keyword evidence="6" id="KW-0547">Nucleotide-binding</keyword>
<evidence type="ECO:0000313" key="12">
    <source>
        <dbReference type="Proteomes" id="UP000287247"/>
    </source>
</evidence>
<keyword evidence="12" id="KW-1185">Reference proteome</keyword>
<evidence type="ECO:0000256" key="8">
    <source>
        <dbReference type="ARBA" id="ARBA00022842"/>
    </source>
</evidence>
<dbReference type="GO" id="GO:0046872">
    <property type="term" value="F:metal ion binding"/>
    <property type="evidence" value="ECO:0007669"/>
    <property type="project" value="UniProtKB-KW"/>
</dbReference>
<evidence type="ECO:0000256" key="3">
    <source>
        <dbReference type="ARBA" id="ARBA00022679"/>
    </source>
</evidence>
<keyword evidence="4" id="KW-0548">Nucleotidyltransferase</keyword>
<dbReference type="RefSeq" id="WP_124973588.1">
    <property type="nucleotide sequence ID" value="NZ_BDQK01000009.1"/>
</dbReference>
<dbReference type="Gene3D" id="3.30.460.10">
    <property type="entry name" value="Beta Polymerase, domain 2"/>
    <property type="match status" value="1"/>
</dbReference>
<dbReference type="PANTHER" id="PTHR33571">
    <property type="entry name" value="SSL8005 PROTEIN"/>
    <property type="match status" value="1"/>
</dbReference>
<comment type="caution">
    <text evidence="11">The sequence shown here is derived from an EMBL/GenBank/DDBJ whole genome shotgun (WGS) entry which is preliminary data.</text>
</comment>
<comment type="similarity">
    <text evidence="9">Belongs to the MntA antitoxin family.</text>
</comment>
<evidence type="ECO:0000256" key="6">
    <source>
        <dbReference type="ARBA" id="ARBA00022741"/>
    </source>
</evidence>
<keyword evidence="5" id="KW-0479">Metal-binding</keyword>
<reference evidence="12" key="1">
    <citation type="submission" date="2017-05" db="EMBL/GenBank/DDBJ databases">
        <title>Physiological properties and genetic analysis related to exopolysaccharide production of fresh-water unicellular cyanobacterium Aphanothece sacrum, Suizenji Nori, that has been cultured as a food source in Japan.</title>
        <authorList>
            <person name="Kanesaki Y."/>
            <person name="Yoshikawa S."/>
            <person name="Ohki K."/>
        </authorList>
    </citation>
    <scope>NUCLEOTIDE SEQUENCE [LARGE SCALE GENOMIC DNA]</scope>
    <source>
        <strain evidence="12">FPU1</strain>
    </source>
</reference>
<evidence type="ECO:0000259" key="10">
    <source>
        <dbReference type="Pfam" id="PF01909"/>
    </source>
</evidence>
<dbReference type="OrthoDB" id="9809668at2"/>
<dbReference type="GO" id="GO:0016779">
    <property type="term" value="F:nucleotidyltransferase activity"/>
    <property type="evidence" value="ECO:0007669"/>
    <property type="project" value="UniProtKB-KW"/>
</dbReference>
<keyword evidence="8" id="KW-0460">Magnesium</keyword>
<organism evidence="11 12">
    <name type="scientific">Aphanothece sacrum FPU1</name>
    <dbReference type="NCBI Taxonomy" id="1920663"/>
    <lineage>
        <taxon>Bacteria</taxon>
        <taxon>Bacillati</taxon>
        <taxon>Cyanobacteriota</taxon>
        <taxon>Cyanophyceae</taxon>
        <taxon>Oscillatoriophycideae</taxon>
        <taxon>Chroococcales</taxon>
        <taxon>Aphanothecaceae</taxon>
        <taxon>Aphanothece</taxon>
    </lineage>
</organism>
<keyword evidence="3" id="KW-0808">Transferase</keyword>
<dbReference type="InterPro" id="IPR043519">
    <property type="entry name" value="NT_sf"/>
</dbReference>
<keyword evidence="7" id="KW-0067">ATP-binding</keyword>
<dbReference type="Proteomes" id="UP000287247">
    <property type="component" value="Unassembled WGS sequence"/>
</dbReference>
<evidence type="ECO:0000256" key="2">
    <source>
        <dbReference type="ARBA" id="ARBA00022649"/>
    </source>
</evidence>
<proteinExistence type="inferred from homology"/>
<dbReference type="PANTHER" id="PTHR33571:SF19">
    <property type="entry name" value="PROTEIN ADENYLYLTRANSFERASE MJ0128-RELATED"/>
    <property type="match status" value="1"/>
</dbReference>
<dbReference type="CDD" id="cd05403">
    <property type="entry name" value="NT_KNTase_like"/>
    <property type="match status" value="1"/>
</dbReference>
<evidence type="ECO:0000256" key="5">
    <source>
        <dbReference type="ARBA" id="ARBA00022723"/>
    </source>
</evidence>
<dbReference type="EMBL" id="BDQK01000009">
    <property type="protein sequence ID" value="GBF80550.1"/>
    <property type="molecule type" value="Genomic_DNA"/>
</dbReference>
<comment type="cofactor">
    <cofactor evidence="1">
        <name>Mg(2+)</name>
        <dbReference type="ChEBI" id="CHEBI:18420"/>
    </cofactor>
</comment>
<dbReference type="InterPro" id="IPR052038">
    <property type="entry name" value="Type-VII_TA_antitoxin"/>
</dbReference>
<sequence>MNQIETIKTILREHQPHLKEQYHIKQLGIFGSYVRGEATPESDLDILIEFESGYRFGLLTFCHIENYLSDLLGVNVDLVMKNSLKSKISQQIISEVIYL</sequence>
<evidence type="ECO:0000256" key="4">
    <source>
        <dbReference type="ARBA" id="ARBA00022695"/>
    </source>
</evidence>
<dbReference type="SUPFAM" id="SSF81301">
    <property type="entry name" value="Nucleotidyltransferase"/>
    <property type="match status" value="1"/>
</dbReference>
<accession>A0A401IH74</accession>
<evidence type="ECO:0000313" key="11">
    <source>
        <dbReference type="EMBL" id="GBF80550.1"/>
    </source>
</evidence>
<dbReference type="InterPro" id="IPR002934">
    <property type="entry name" value="Polymerase_NTP_transf_dom"/>
</dbReference>
<dbReference type="Pfam" id="PF01909">
    <property type="entry name" value="NTP_transf_2"/>
    <property type="match status" value="1"/>
</dbReference>
<protein>
    <recommendedName>
        <fullName evidence="10">Polymerase nucleotidyl transferase domain-containing protein</fullName>
    </recommendedName>
</protein>
<keyword evidence="2" id="KW-1277">Toxin-antitoxin system</keyword>
<dbReference type="AlphaFoldDB" id="A0A401IH74"/>